<evidence type="ECO:0000313" key="3">
    <source>
        <dbReference type="EMBL" id="CAB4678832.1"/>
    </source>
</evidence>
<evidence type="ECO:0000256" key="1">
    <source>
        <dbReference type="ARBA" id="ARBA00038310"/>
    </source>
</evidence>
<gene>
    <name evidence="3" type="ORF">UFOPK2343_00942</name>
    <name evidence="4" type="ORF">UFOPK2652_00180</name>
    <name evidence="5" type="ORF">UFOPK3128_00239</name>
    <name evidence="6" type="ORF">UFOPK3511_00605</name>
    <name evidence="7" type="ORF">UFOPK3880_00420</name>
    <name evidence="8" type="ORF">UFOPK4146_00665</name>
</gene>
<dbReference type="GO" id="GO:0016787">
    <property type="term" value="F:hydrolase activity"/>
    <property type="evidence" value="ECO:0007669"/>
    <property type="project" value="InterPro"/>
</dbReference>
<protein>
    <submittedName>
        <fullName evidence="8">Unannotated protein</fullName>
    </submittedName>
</protein>
<dbReference type="EMBL" id="CAEZXD010000025">
    <property type="protein sequence ID" value="CAB4678832.1"/>
    <property type="molecule type" value="Genomic_DNA"/>
</dbReference>
<evidence type="ECO:0000313" key="7">
    <source>
        <dbReference type="EMBL" id="CAB4962841.1"/>
    </source>
</evidence>
<evidence type="ECO:0000313" key="8">
    <source>
        <dbReference type="EMBL" id="CAB5027577.1"/>
    </source>
</evidence>
<evidence type="ECO:0000313" key="5">
    <source>
        <dbReference type="EMBL" id="CAB4813726.1"/>
    </source>
</evidence>
<evidence type="ECO:0000313" key="4">
    <source>
        <dbReference type="EMBL" id="CAB4700826.1"/>
    </source>
</evidence>
<dbReference type="InterPro" id="IPR052350">
    <property type="entry name" value="Metallo-dep_Lactonases"/>
</dbReference>
<dbReference type="PANTHER" id="PTHR43569">
    <property type="entry name" value="AMIDOHYDROLASE"/>
    <property type="match status" value="1"/>
</dbReference>
<dbReference type="EMBL" id="CAEZYD010000001">
    <property type="protein sequence ID" value="CAB4700826.1"/>
    <property type="molecule type" value="Genomic_DNA"/>
</dbReference>
<feature type="domain" description="Amidohydrolase-related" evidence="2">
    <location>
        <begin position="3"/>
        <end position="279"/>
    </location>
</feature>
<dbReference type="PANTHER" id="PTHR43569:SF2">
    <property type="entry name" value="AMIDOHYDROLASE-RELATED DOMAIN-CONTAINING PROTEIN"/>
    <property type="match status" value="1"/>
</dbReference>
<evidence type="ECO:0000313" key="6">
    <source>
        <dbReference type="EMBL" id="CAB4893569.1"/>
    </source>
</evidence>
<dbReference type="InterPro" id="IPR032466">
    <property type="entry name" value="Metal_Hydrolase"/>
</dbReference>
<sequence>MRIDSHHHIWDLSVRDQSWITGDAMQPIRRSFSMADLREAIAGHGIDKTVLVQTVTDYAETPELLALAESDSLIAGVVGWLKIDAPDAIEYLQGYLDLPGAKYLKSIRDIAQDHPDPNYLGKAETIANVRKFGEFGIAYDLLSKTPELAGAVALVKACPEVQFIMDHISKPYIAKGTMEPWKSLMTELASFPNVVCKISGLVTEANWHDWKVQDFKPYTDHLLEIFTPQRLMFGSDWPVATLGGTYGQVIDLAEQLTLGLSPSEGEHFWSKTAIHAYNLAL</sequence>
<evidence type="ECO:0000259" key="2">
    <source>
        <dbReference type="Pfam" id="PF04909"/>
    </source>
</evidence>
<comment type="similarity">
    <text evidence="1">Belongs to the metallo-dependent hydrolases superfamily.</text>
</comment>
<dbReference type="Gene3D" id="3.20.20.140">
    <property type="entry name" value="Metal-dependent hydrolases"/>
    <property type="match status" value="1"/>
</dbReference>
<dbReference type="InterPro" id="IPR006680">
    <property type="entry name" value="Amidohydro-rel"/>
</dbReference>
<dbReference type="Pfam" id="PF04909">
    <property type="entry name" value="Amidohydro_2"/>
    <property type="match status" value="1"/>
</dbReference>
<dbReference type="EMBL" id="CAFBNU010000003">
    <property type="protein sequence ID" value="CAB4962841.1"/>
    <property type="molecule type" value="Genomic_DNA"/>
</dbReference>
<dbReference type="EMBL" id="CAFBPT010000004">
    <property type="protein sequence ID" value="CAB5027577.1"/>
    <property type="molecule type" value="Genomic_DNA"/>
</dbReference>
<organism evidence="8">
    <name type="scientific">freshwater metagenome</name>
    <dbReference type="NCBI Taxonomy" id="449393"/>
    <lineage>
        <taxon>unclassified sequences</taxon>
        <taxon>metagenomes</taxon>
        <taxon>ecological metagenomes</taxon>
    </lineage>
</organism>
<dbReference type="AlphaFoldDB" id="A0A6J7RFQ6"/>
<accession>A0A6J7RFQ6</accession>
<proteinExistence type="inferred from homology"/>
<dbReference type="EMBL" id="CAFAAZ010000002">
    <property type="protein sequence ID" value="CAB4813726.1"/>
    <property type="molecule type" value="Genomic_DNA"/>
</dbReference>
<dbReference type="SUPFAM" id="SSF51556">
    <property type="entry name" value="Metallo-dependent hydrolases"/>
    <property type="match status" value="1"/>
</dbReference>
<reference evidence="8" key="1">
    <citation type="submission" date="2020-05" db="EMBL/GenBank/DDBJ databases">
        <authorList>
            <person name="Chiriac C."/>
            <person name="Salcher M."/>
            <person name="Ghai R."/>
            <person name="Kavagutti S V."/>
        </authorList>
    </citation>
    <scope>NUCLEOTIDE SEQUENCE</scope>
</reference>
<name>A0A6J7RFQ6_9ZZZZ</name>
<dbReference type="EMBL" id="CAFBMA010000003">
    <property type="protein sequence ID" value="CAB4893569.1"/>
    <property type="molecule type" value="Genomic_DNA"/>
</dbReference>